<gene>
    <name evidence="1" type="ORF">C7448_102237</name>
</gene>
<dbReference type="RefSeq" id="WP_115900365.1">
    <property type="nucleotide sequence ID" value="NZ_QUNS01000002.1"/>
</dbReference>
<dbReference type="EMBL" id="QUNS01000002">
    <property type="protein sequence ID" value="REH54713.1"/>
    <property type="molecule type" value="Genomic_DNA"/>
</dbReference>
<comment type="caution">
    <text evidence="1">The sequence shown here is derived from an EMBL/GenBank/DDBJ whole genome shotgun (WGS) entry which is preliminary data.</text>
</comment>
<proteinExistence type="predicted"/>
<protein>
    <submittedName>
        <fullName evidence="1">Uncharacterized protein</fullName>
    </submittedName>
</protein>
<name>A0A3E0I7J3_9FLAO</name>
<dbReference type="AlphaFoldDB" id="A0A3E0I7J3"/>
<reference evidence="1 2" key="1">
    <citation type="submission" date="2018-08" db="EMBL/GenBank/DDBJ databases">
        <title>Genomic Encyclopedia of Type Strains, Phase IV (KMG-IV): sequencing the most valuable type-strain genomes for metagenomic binning, comparative biology and taxonomic classification.</title>
        <authorList>
            <person name="Goeker M."/>
        </authorList>
    </citation>
    <scope>NUCLEOTIDE SEQUENCE [LARGE SCALE GENOMIC DNA]</scope>
    <source>
        <strain evidence="1 2">DSM 18841</strain>
    </source>
</reference>
<keyword evidence="2" id="KW-1185">Reference proteome</keyword>
<sequence length="190" mass="22585">MEKVILIFVLFFQLTFSFCQQKEELSIFKNTKNWKREIIKFPIDWAPGLKVIGFEELLFSPEWSTPKNNQFWSLVIGWKINAESFLTLKEIKYNLKNYFDGLMKPNHWAVSFPNPKIHLISNSNNKFTGQMKFFDGFHTGKTITVNILIEQYLCRKQHKAIIVFRVSPKSFQHNIWKDLNGFELNRKNCN</sequence>
<dbReference type="OrthoDB" id="704518at2"/>
<dbReference type="Proteomes" id="UP000256884">
    <property type="component" value="Unassembled WGS sequence"/>
</dbReference>
<evidence type="ECO:0000313" key="2">
    <source>
        <dbReference type="Proteomes" id="UP000256884"/>
    </source>
</evidence>
<organism evidence="1 2">
    <name type="scientific">Tenacibaculum gallaicum</name>
    <dbReference type="NCBI Taxonomy" id="561505"/>
    <lineage>
        <taxon>Bacteria</taxon>
        <taxon>Pseudomonadati</taxon>
        <taxon>Bacteroidota</taxon>
        <taxon>Flavobacteriia</taxon>
        <taxon>Flavobacteriales</taxon>
        <taxon>Flavobacteriaceae</taxon>
        <taxon>Tenacibaculum</taxon>
    </lineage>
</organism>
<accession>A0A3E0I7J3</accession>
<evidence type="ECO:0000313" key="1">
    <source>
        <dbReference type="EMBL" id="REH54713.1"/>
    </source>
</evidence>